<keyword evidence="2 5" id="KW-0547">Nucleotide-binding</keyword>
<evidence type="ECO:0000256" key="3">
    <source>
        <dbReference type="ARBA" id="ARBA00022777"/>
    </source>
</evidence>
<comment type="caution">
    <text evidence="8">The sequence shown here is derived from an EMBL/GenBank/DDBJ whole genome shotgun (WGS) entry which is preliminary data.</text>
</comment>
<name>A0A7V4E4Z1_UNCW3</name>
<evidence type="ECO:0000313" key="8">
    <source>
        <dbReference type="EMBL" id="HGL17201.1"/>
    </source>
</evidence>
<evidence type="ECO:0000256" key="1">
    <source>
        <dbReference type="ARBA" id="ARBA00022679"/>
    </source>
</evidence>
<dbReference type="PANTHER" id="PTHR11547">
    <property type="entry name" value="ARGININE OR CREATINE KINASE"/>
    <property type="match status" value="1"/>
</dbReference>
<dbReference type="InterPro" id="IPR000749">
    <property type="entry name" value="ATP-guanido_PTrfase"/>
</dbReference>
<dbReference type="GO" id="GO:0004111">
    <property type="term" value="F:creatine kinase activity"/>
    <property type="evidence" value="ECO:0007669"/>
    <property type="project" value="InterPro"/>
</dbReference>
<organism evidence="8">
    <name type="scientific">candidate division WOR-3 bacterium</name>
    <dbReference type="NCBI Taxonomy" id="2052148"/>
    <lineage>
        <taxon>Bacteria</taxon>
        <taxon>Bacteria division WOR-3</taxon>
    </lineage>
</organism>
<keyword evidence="4 5" id="KW-0067">ATP-binding</keyword>
<protein>
    <recommendedName>
        <fullName evidence="7">Phosphagen kinase C-terminal domain-containing protein</fullName>
    </recommendedName>
</protein>
<keyword evidence="1 5" id="KW-0808">Transferase</keyword>
<reference evidence="8" key="1">
    <citation type="journal article" date="2020" name="mSystems">
        <title>Genome- and Community-Level Interaction Insights into Carbon Utilization and Element Cycling Functions of Hydrothermarchaeota in Hydrothermal Sediment.</title>
        <authorList>
            <person name="Zhou Z."/>
            <person name="Liu Y."/>
            <person name="Xu W."/>
            <person name="Pan J."/>
            <person name="Luo Z.H."/>
            <person name="Li M."/>
        </authorList>
    </citation>
    <scope>NUCLEOTIDE SEQUENCE [LARGE SCALE GENOMIC DNA]</scope>
    <source>
        <strain evidence="8">SpSt-69</strain>
    </source>
</reference>
<dbReference type="InterPro" id="IPR022414">
    <property type="entry name" value="ATP-guanido_PTrfase_cat"/>
</dbReference>
<dbReference type="InterPro" id="IPR014746">
    <property type="entry name" value="Gln_synth/guanido_kin_cat_dom"/>
</dbReference>
<dbReference type="GO" id="GO:0046314">
    <property type="term" value="P:phosphocreatine biosynthetic process"/>
    <property type="evidence" value="ECO:0007669"/>
    <property type="project" value="InterPro"/>
</dbReference>
<feature type="coiled-coil region" evidence="6">
    <location>
        <begin position="228"/>
        <end position="255"/>
    </location>
</feature>
<evidence type="ECO:0000259" key="7">
    <source>
        <dbReference type="PROSITE" id="PS51510"/>
    </source>
</evidence>
<accession>A0A7V4E4Z1</accession>
<dbReference type="PANTHER" id="PTHR11547:SF38">
    <property type="entry name" value="ARGININE KINASE 1-RELATED"/>
    <property type="match status" value="1"/>
</dbReference>
<sequence length="352" mass="40887">MDILKIIERVPDFFSETNGNIVQFVVYKYYRNIDGYKFPYKLSVQELNQIRDKVIEVAKELPMWENNYSLVEIQQVAAELTMILYERGILGAEGLQKRNVTLIFDESERHIIRINERDHIKLIFRGAYSEMHEIGEESQIYAALLDKTLNFAFKEGVGYLTSSPRYLGHALSISALVHIPAIFLLGQIQNFSQILQKNLIVLSGLMDTAIQTYGAFVQLKITSFFDTFSETMSKMASALEEIVELENQLRNLIYADRPVEVEDRIYKSYAILQSARLLSLMETYEHLSNLRIGVDLGYIKEIHPGFFNEVFFRILPYHIKVYYGVSEDDLNKEAEMRALLIQELLDKYHYEG</sequence>
<dbReference type="EMBL" id="DTDJ01000022">
    <property type="protein sequence ID" value="HGL17201.1"/>
    <property type="molecule type" value="Genomic_DNA"/>
</dbReference>
<keyword evidence="3 5" id="KW-0418">Kinase</keyword>
<feature type="domain" description="Phosphagen kinase C-terminal" evidence="7">
    <location>
        <begin position="21"/>
        <end position="249"/>
    </location>
</feature>
<dbReference type="PROSITE" id="PS51510">
    <property type="entry name" value="PHOSPHAGEN_KINASE_C"/>
    <property type="match status" value="1"/>
</dbReference>
<dbReference type="GO" id="GO:0005615">
    <property type="term" value="C:extracellular space"/>
    <property type="evidence" value="ECO:0007669"/>
    <property type="project" value="TreeGrafter"/>
</dbReference>
<feature type="binding site" evidence="5">
    <location>
        <begin position="172"/>
        <end position="176"/>
    </location>
    <ligand>
        <name>ATP</name>
        <dbReference type="ChEBI" id="CHEBI:30616"/>
    </ligand>
</feature>
<dbReference type="SUPFAM" id="SSF55931">
    <property type="entry name" value="Glutamine synthetase/guanido kinase"/>
    <property type="match status" value="1"/>
</dbReference>
<feature type="binding site" evidence="5">
    <location>
        <begin position="203"/>
        <end position="208"/>
    </location>
    <ligand>
        <name>ATP</name>
        <dbReference type="ChEBI" id="CHEBI:30616"/>
    </ligand>
</feature>
<keyword evidence="6" id="KW-0175">Coiled coil</keyword>
<dbReference type="Gene3D" id="3.30.590.10">
    <property type="entry name" value="Glutamine synthetase/guanido kinase, catalytic domain"/>
    <property type="match status" value="1"/>
</dbReference>
<comment type="similarity">
    <text evidence="5">Belongs to the ATP:guanido phosphotransferase family.</text>
</comment>
<evidence type="ECO:0000256" key="2">
    <source>
        <dbReference type="ARBA" id="ARBA00022741"/>
    </source>
</evidence>
<feature type="binding site" evidence="5">
    <location>
        <begin position="24"/>
        <end position="28"/>
    </location>
    <ligand>
        <name>ATP</name>
        <dbReference type="ChEBI" id="CHEBI:30616"/>
    </ligand>
</feature>
<dbReference type="GO" id="GO:0005524">
    <property type="term" value="F:ATP binding"/>
    <property type="evidence" value="ECO:0007669"/>
    <property type="project" value="UniProtKB-UniRule"/>
</dbReference>
<comment type="caution">
    <text evidence="5">Lacks conserved residue(s) required for the propagation of feature annotation.</text>
</comment>
<dbReference type="Pfam" id="PF00217">
    <property type="entry name" value="ATP-gua_Ptrans"/>
    <property type="match status" value="1"/>
</dbReference>
<evidence type="ECO:0000256" key="6">
    <source>
        <dbReference type="SAM" id="Coils"/>
    </source>
</evidence>
<evidence type="ECO:0000256" key="5">
    <source>
        <dbReference type="PROSITE-ProRule" id="PRU00843"/>
    </source>
</evidence>
<gene>
    <name evidence="8" type="ORF">ENU66_02545</name>
</gene>
<evidence type="ECO:0000256" key="4">
    <source>
        <dbReference type="ARBA" id="ARBA00022840"/>
    </source>
</evidence>
<dbReference type="AlphaFoldDB" id="A0A7V4E4Z1"/>
<proteinExistence type="inferred from homology"/>